<accession>A0ABS6BWR9</accession>
<sequence>MLITDDEDIKIVFNIGDEDIDYDNYLKGLGAEKLTVENSNYYSKEQEMLDKDLRDYTLSGGEHEEVLKLLNLVKYNPNASLEYEDD</sequence>
<protein>
    <submittedName>
        <fullName evidence="1">Uncharacterized protein</fullName>
    </submittedName>
</protein>
<proteinExistence type="predicted"/>
<evidence type="ECO:0000313" key="2">
    <source>
        <dbReference type="Proteomes" id="UP000776252"/>
    </source>
</evidence>
<organism evidence="1 2">
    <name type="scientific">Clostridium frigoris</name>
    <dbReference type="NCBI Taxonomy" id="205327"/>
    <lineage>
        <taxon>Bacteria</taxon>
        <taxon>Bacillati</taxon>
        <taxon>Bacillota</taxon>
        <taxon>Clostridia</taxon>
        <taxon>Eubacteriales</taxon>
        <taxon>Clostridiaceae</taxon>
        <taxon>Clostridium</taxon>
    </lineage>
</organism>
<dbReference type="EMBL" id="JAHLDV010000049">
    <property type="protein sequence ID" value="MBU3161144.1"/>
    <property type="molecule type" value="Genomic_DNA"/>
</dbReference>
<dbReference type="Proteomes" id="UP000776252">
    <property type="component" value="Unassembled WGS sequence"/>
</dbReference>
<dbReference type="RefSeq" id="WP_216150859.1">
    <property type="nucleotide sequence ID" value="NZ_JAHLDV010000049.1"/>
</dbReference>
<reference evidence="1 2" key="1">
    <citation type="submission" date="2021-06" db="EMBL/GenBank/DDBJ databases">
        <title>Clostridia strains as spoilage organisms.</title>
        <authorList>
            <person name="Wambui J."/>
            <person name="Stephan R."/>
            <person name="Stevens M.J.A."/>
        </authorList>
    </citation>
    <scope>NUCLEOTIDE SEQUENCE [LARGE SCALE GENOMIC DNA]</scope>
    <source>
        <strain evidence="1 2">DSM 14204</strain>
    </source>
</reference>
<evidence type="ECO:0000313" key="1">
    <source>
        <dbReference type="EMBL" id="MBU3161144.1"/>
    </source>
</evidence>
<keyword evidence="2" id="KW-1185">Reference proteome</keyword>
<gene>
    <name evidence="1" type="ORF">KPL37_15590</name>
</gene>
<comment type="caution">
    <text evidence="1">The sequence shown here is derived from an EMBL/GenBank/DDBJ whole genome shotgun (WGS) entry which is preliminary data.</text>
</comment>
<name>A0ABS6BWR9_9CLOT</name>